<evidence type="ECO:0000256" key="3">
    <source>
        <dbReference type="PIRNR" id="PIRNR001365"/>
    </source>
</evidence>
<accession>A0ABN4TB73</accession>
<dbReference type="SMART" id="SM01130">
    <property type="entry name" value="DHDPS"/>
    <property type="match status" value="1"/>
</dbReference>
<evidence type="ECO:0000313" key="4">
    <source>
        <dbReference type="EMBL" id="AOY78482.1"/>
    </source>
</evidence>
<dbReference type="CDD" id="cd00408">
    <property type="entry name" value="DHDPS-like"/>
    <property type="match status" value="1"/>
</dbReference>
<dbReference type="InterPro" id="IPR002220">
    <property type="entry name" value="DapA-like"/>
</dbReference>
<organism evidence="4 5">
    <name type="scientific">Clostridium formicaceticum</name>
    <dbReference type="NCBI Taxonomy" id="1497"/>
    <lineage>
        <taxon>Bacteria</taxon>
        <taxon>Bacillati</taxon>
        <taxon>Bacillota</taxon>
        <taxon>Clostridia</taxon>
        <taxon>Eubacteriales</taxon>
        <taxon>Clostridiaceae</taxon>
        <taxon>Clostridium</taxon>
    </lineage>
</organism>
<gene>
    <name evidence="4" type="ORF">BJL90_20335</name>
</gene>
<keyword evidence="2" id="KW-0704">Schiff base</keyword>
<sequence>MMKARFLTPVVTAFDEKGKLDIQANKNIYDHLIKGGVDGIVVMGSTGEFFNMPLEQQKELIDLAVGYINKRVKVYIGTSCMSVEDTIEMANYAHHAGADAVMIISPYYFSLSDESIEAFYDEVAAATEANIYLYNFPARSGYDLSPEIAFRLARKNKNIIGCKDTVVEMGHTRALISLMKSEFPEFDVLSGYDENFVHNVLCGGGGCIGGLSNLAPEIFAAWTKAVNEKDFDKMAEYQKVVDKMMKLYNIGTPFIPIIKKAMMIRGVDMQDYCTKPFLQANEKQVEEIKTVMREVNLL</sequence>
<proteinExistence type="inferred from homology"/>
<evidence type="ECO:0000256" key="2">
    <source>
        <dbReference type="ARBA" id="ARBA00023270"/>
    </source>
</evidence>
<dbReference type="PANTHER" id="PTHR12128">
    <property type="entry name" value="DIHYDRODIPICOLINATE SYNTHASE"/>
    <property type="match status" value="1"/>
</dbReference>
<evidence type="ECO:0000256" key="1">
    <source>
        <dbReference type="ARBA" id="ARBA00023239"/>
    </source>
</evidence>
<reference evidence="4 5" key="1">
    <citation type="submission" date="2016-10" db="EMBL/GenBank/DDBJ databases">
        <title>Complete Genome Sequence of Acetogen Clostridium formicoaceticum ATCC 27076.</title>
        <authorList>
            <person name="Bao T."/>
            <person name="Cheng C."/>
            <person name="Zhao J."/>
            <person name="Yang S.-T."/>
            <person name="Wang J."/>
            <person name="Wang M."/>
        </authorList>
    </citation>
    <scope>NUCLEOTIDE SEQUENCE [LARGE SCALE GENOMIC DNA]</scope>
    <source>
        <strain evidence="4 5">ATCC 27076</strain>
    </source>
</reference>
<evidence type="ECO:0000313" key="5">
    <source>
        <dbReference type="Proteomes" id="UP000177894"/>
    </source>
</evidence>
<dbReference type="PIRSF" id="PIRSF001365">
    <property type="entry name" value="DHDPS"/>
    <property type="match status" value="1"/>
</dbReference>
<keyword evidence="5" id="KW-1185">Reference proteome</keyword>
<dbReference type="InterPro" id="IPR020624">
    <property type="entry name" value="Schiff_base-form_aldolases_CS"/>
</dbReference>
<dbReference type="PRINTS" id="PR00146">
    <property type="entry name" value="DHPICSNTHASE"/>
</dbReference>
<dbReference type="Pfam" id="PF00701">
    <property type="entry name" value="DHDPS"/>
    <property type="match status" value="1"/>
</dbReference>
<protein>
    <submittedName>
        <fullName evidence="4">Dihydrodipicolinate synthase family protein</fullName>
    </submittedName>
</protein>
<dbReference type="PANTHER" id="PTHR12128:SF28">
    <property type="entry name" value="2-DEHYDRO-3-DEOXY-D-GLUCONATE ALDOLASE YAGE-RELATED"/>
    <property type="match status" value="1"/>
</dbReference>
<dbReference type="Proteomes" id="UP000177894">
    <property type="component" value="Chromosome"/>
</dbReference>
<dbReference type="Gene3D" id="3.20.20.70">
    <property type="entry name" value="Aldolase class I"/>
    <property type="match status" value="1"/>
</dbReference>
<dbReference type="PROSITE" id="PS00665">
    <property type="entry name" value="DHDPS_1"/>
    <property type="match status" value="1"/>
</dbReference>
<dbReference type="EMBL" id="CP017603">
    <property type="protein sequence ID" value="AOY78482.1"/>
    <property type="molecule type" value="Genomic_DNA"/>
</dbReference>
<dbReference type="SUPFAM" id="SSF51569">
    <property type="entry name" value="Aldolase"/>
    <property type="match status" value="1"/>
</dbReference>
<name>A0ABN4TB73_9CLOT</name>
<dbReference type="InterPro" id="IPR013785">
    <property type="entry name" value="Aldolase_TIM"/>
</dbReference>
<comment type="similarity">
    <text evidence="3">Belongs to the DapA family.</text>
</comment>
<keyword evidence="1 3" id="KW-0456">Lyase</keyword>